<keyword evidence="1" id="KW-0472">Membrane</keyword>
<dbReference type="EMBL" id="LT838813">
    <property type="protein sequence ID" value="SMD43823.1"/>
    <property type="molecule type" value="Genomic_DNA"/>
</dbReference>
<keyword evidence="1" id="KW-0812">Transmembrane</keyword>
<evidence type="ECO:0000256" key="1">
    <source>
        <dbReference type="SAM" id="Phobius"/>
    </source>
</evidence>
<feature type="transmembrane region" description="Helical" evidence="1">
    <location>
        <begin position="37"/>
        <end position="55"/>
    </location>
</feature>
<proteinExistence type="predicted"/>
<keyword evidence="1" id="KW-1133">Transmembrane helix</keyword>
<reference evidence="3" key="1">
    <citation type="submission" date="2017-04" db="EMBL/GenBank/DDBJ databases">
        <authorList>
            <person name="Varghese N."/>
            <person name="Submissions S."/>
        </authorList>
    </citation>
    <scope>NUCLEOTIDE SEQUENCE [LARGE SCALE GENOMIC DNA]</scope>
    <source>
        <strain evidence="3">DSM 16537</strain>
    </source>
</reference>
<protein>
    <submittedName>
        <fullName evidence="2">Uncharacterized protein</fullName>
    </submittedName>
</protein>
<dbReference type="STRING" id="758820.SAMN00777080_2433"/>
<organism evidence="2 3">
    <name type="scientific">Aquiflexum balticum DSM 16537</name>
    <dbReference type="NCBI Taxonomy" id="758820"/>
    <lineage>
        <taxon>Bacteria</taxon>
        <taxon>Pseudomonadati</taxon>
        <taxon>Bacteroidota</taxon>
        <taxon>Cytophagia</taxon>
        <taxon>Cytophagales</taxon>
        <taxon>Cyclobacteriaceae</taxon>
        <taxon>Aquiflexum</taxon>
    </lineage>
</organism>
<sequence length="64" mass="7219">MKNISFSSHFFLIVLTGVISGYLVYLLLGLIEVPFREVAFFSVMSAVIAALLGRMEKKYDETQN</sequence>
<name>A0A1W2H4H7_9BACT</name>
<evidence type="ECO:0000313" key="3">
    <source>
        <dbReference type="Proteomes" id="UP000192333"/>
    </source>
</evidence>
<accession>A0A1W2H4H7</accession>
<dbReference type="RefSeq" id="WP_084120688.1">
    <property type="nucleotide sequence ID" value="NZ_LT838813.1"/>
</dbReference>
<dbReference type="Proteomes" id="UP000192333">
    <property type="component" value="Chromosome I"/>
</dbReference>
<dbReference type="AlphaFoldDB" id="A0A1W2H4H7"/>
<gene>
    <name evidence="2" type="ORF">SAMN00777080_2433</name>
</gene>
<feature type="transmembrane region" description="Helical" evidence="1">
    <location>
        <begin position="12"/>
        <end position="31"/>
    </location>
</feature>
<keyword evidence="3" id="KW-1185">Reference proteome</keyword>
<evidence type="ECO:0000313" key="2">
    <source>
        <dbReference type="EMBL" id="SMD43823.1"/>
    </source>
</evidence>